<keyword evidence="4" id="KW-1185">Reference proteome</keyword>
<dbReference type="GeneID" id="25566358"/>
<feature type="compositionally biased region" description="Acidic residues" evidence="1">
    <location>
        <begin position="83"/>
        <end position="97"/>
    </location>
</feature>
<name>A0A0L0DGT9_THETB</name>
<sequence>MDDGRGSSSHSDEFEDGGAGAGAGLGVGVAAAETTPKLAPPPKASVARLNARMAERRAKRKTRMVGGGGGGGVGASSRHEGNDDGDGDGGDDDELTEEERRRLKRTSVAYDAFVRRSGQALSSSEVRERLVAVESALDRAEADAGGSDGDDDVAAVLDDIERQWSEDSAEAVPDVSPGRAKPLAAALGVTGCALTLVAIVFGFMAKTMDLTEAAVLFGFGTAMLLVSVIFLVGYIFCADPRRDDYAGLDNPNESEWTFS</sequence>
<protein>
    <submittedName>
        <fullName evidence="3">Uncharacterized protein</fullName>
    </submittedName>
</protein>
<organism evidence="3 4">
    <name type="scientific">Thecamonas trahens ATCC 50062</name>
    <dbReference type="NCBI Taxonomy" id="461836"/>
    <lineage>
        <taxon>Eukaryota</taxon>
        <taxon>Apusozoa</taxon>
        <taxon>Apusomonadida</taxon>
        <taxon>Apusomonadidae</taxon>
        <taxon>Thecamonas</taxon>
    </lineage>
</organism>
<dbReference type="EMBL" id="GL349468">
    <property type="protein sequence ID" value="KNC51542.1"/>
    <property type="molecule type" value="Genomic_DNA"/>
</dbReference>
<evidence type="ECO:0000256" key="2">
    <source>
        <dbReference type="SAM" id="Phobius"/>
    </source>
</evidence>
<dbReference type="Proteomes" id="UP000054408">
    <property type="component" value="Unassembled WGS sequence"/>
</dbReference>
<dbReference type="RefSeq" id="XP_013755944.1">
    <property type="nucleotide sequence ID" value="XM_013900490.1"/>
</dbReference>
<evidence type="ECO:0000313" key="4">
    <source>
        <dbReference type="Proteomes" id="UP000054408"/>
    </source>
</evidence>
<feature type="transmembrane region" description="Helical" evidence="2">
    <location>
        <begin position="183"/>
        <end position="204"/>
    </location>
</feature>
<keyword evidence="2" id="KW-0472">Membrane</keyword>
<reference evidence="3 4" key="1">
    <citation type="submission" date="2010-05" db="EMBL/GenBank/DDBJ databases">
        <title>The Genome Sequence of Thecamonas trahens ATCC 50062.</title>
        <authorList>
            <consortium name="The Broad Institute Genome Sequencing Platform"/>
            <person name="Russ C."/>
            <person name="Cuomo C."/>
            <person name="Shea T."/>
            <person name="Young S.K."/>
            <person name="Zeng Q."/>
            <person name="Koehrsen M."/>
            <person name="Haas B."/>
            <person name="Borodovsky M."/>
            <person name="Guigo R."/>
            <person name="Alvarado L."/>
            <person name="Berlin A."/>
            <person name="Bochicchio J."/>
            <person name="Borenstein D."/>
            <person name="Chapman S."/>
            <person name="Chen Z."/>
            <person name="Freedman E."/>
            <person name="Gellesch M."/>
            <person name="Goldberg J."/>
            <person name="Griggs A."/>
            <person name="Gujja S."/>
            <person name="Heilman E."/>
            <person name="Heiman D."/>
            <person name="Hepburn T."/>
            <person name="Howarth C."/>
            <person name="Jen D."/>
            <person name="Larson L."/>
            <person name="Mehta T."/>
            <person name="Park D."/>
            <person name="Pearson M."/>
            <person name="Roberts A."/>
            <person name="Saif S."/>
            <person name="Shenoy N."/>
            <person name="Sisk P."/>
            <person name="Stolte C."/>
            <person name="Sykes S."/>
            <person name="Thomson T."/>
            <person name="Walk T."/>
            <person name="White J."/>
            <person name="Yandava C."/>
            <person name="Burger G."/>
            <person name="Gray M.W."/>
            <person name="Holland P.W.H."/>
            <person name="King N."/>
            <person name="Lang F.B.F."/>
            <person name="Roger A.J."/>
            <person name="Ruiz-Trillo I."/>
            <person name="Lander E."/>
            <person name="Nusbaum C."/>
        </authorList>
    </citation>
    <scope>NUCLEOTIDE SEQUENCE [LARGE SCALE GENOMIC DNA]</scope>
    <source>
        <strain evidence="3 4">ATCC 50062</strain>
    </source>
</reference>
<dbReference type="AlphaFoldDB" id="A0A0L0DGT9"/>
<keyword evidence="2" id="KW-0812">Transmembrane</keyword>
<keyword evidence="2" id="KW-1133">Transmembrane helix</keyword>
<feature type="compositionally biased region" description="Gly residues" evidence="1">
    <location>
        <begin position="17"/>
        <end position="27"/>
    </location>
</feature>
<evidence type="ECO:0000313" key="3">
    <source>
        <dbReference type="EMBL" id="KNC51542.1"/>
    </source>
</evidence>
<evidence type="ECO:0000256" key="1">
    <source>
        <dbReference type="SAM" id="MobiDB-lite"/>
    </source>
</evidence>
<feature type="region of interest" description="Disordered" evidence="1">
    <location>
        <begin position="1"/>
        <end position="102"/>
    </location>
</feature>
<accession>A0A0L0DGT9</accession>
<feature type="transmembrane region" description="Helical" evidence="2">
    <location>
        <begin position="216"/>
        <end position="237"/>
    </location>
</feature>
<feature type="compositionally biased region" description="Gly residues" evidence="1">
    <location>
        <begin position="65"/>
        <end position="74"/>
    </location>
</feature>
<gene>
    <name evidence="3" type="ORF">AMSG_07441</name>
</gene>
<proteinExistence type="predicted"/>